<dbReference type="InterPro" id="IPR015932">
    <property type="entry name" value="Aconitase_dom2"/>
</dbReference>
<evidence type="ECO:0000256" key="2">
    <source>
        <dbReference type="ARBA" id="ARBA00004717"/>
    </source>
</evidence>
<dbReference type="Gene3D" id="3.30.499.10">
    <property type="entry name" value="Aconitase, domain 3"/>
    <property type="match status" value="2"/>
</dbReference>
<dbReference type="SUPFAM" id="SSF52016">
    <property type="entry name" value="LeuD/IlvD-like"/>
    <property type="match status" value="1"/>
</dbReference>
<evidence type="ECO:0000256" key="14">
    <source>
        <dbReference type="ARBA" id="ARBA00023239"/>
    </source>
</evidence>
<dbReference type="InterPro" id="IPR036008">
    <property type="entry name" value="Aconitase_4Fe-4S_dom"/>
</dbReference>
<dbReference type="GO" id="GO:0019629">
    <property type="term" value="P:propionate catabolic process, 2-methylcitrate cycle"/>
    <property type="evidence" value="ECO:0007669"/>
    <property type="project" value="TreeGrafter"/>
</dbReference>
<accession>A0A934UT03</accession>
<evidence type="ECO:0000256" key="13">
    <source>
        <dbReference type="ARBA" id="ARBA00023014"/>
    </source>
</evidence>
<feature type="domain" description="Aconitase B HEAT-like" evidence="21">
    <location>
        <begin position="4"/>
        <end position="156"/>
    </location>
</feature>
<comment type="caution">
    <text evidence="22">The sequence shown here is derived from an EMBL/GenBank/DDBJ whole genome shotgun (WGS) entry which is preliminary data.</text>
</comment>
<sequence>MLQDYVKHVAERAALGIPPLPLNAKQTADLIELLKNPSQAEADFLLDLVTHRVPAGVDDAAKVKASYLAAVALGSEKCMIISRAKATELLGTMLGGYNISPLIDLLDDAEVGAVAADALKGTLLMFDQFHDVKEKADKGNANAKAVLQSWADAEWFTGRPELPQSLTVTVFKVPGETNTDDLSPAPDAWSRPDIPLHALAMLKNKREGAPFQPEEDGKRGPIKLIEDLKAKGHPVAYVGDVVGTGSSRKSATNSVLWWTGQDIPHVPNKRFGGVCLGGKIAPIFYNTMEDAGALPIELDTSKMEMGDVIELRPYEGKALKNGEVIATFEVKSDVLFDEVRAGGRIPLIIGRGLTAKAREALGLPPSTLFRLPKPPVDSGKGFTLAQKMVGRACGLPEGQGIRPGTYCEPKMTSVGSQDTTGPMTRDELKDLACLGFSADLVMQSFCHTAAYPKPVDVKTHHELPAFISTRGGVALRPGDGVIHSWLNRFLLPDTVGTGGDSHTRFPIGISFPAGSGLVAFAAATGVMPLDMPESVLVKFKGRMQPGVTLRDLVNAIPLYAIKQGLLTVAKAGKKNIFSGRILEIEGLPDLKVEQAFELSDASAERSAAACTVHLNKEPIIEYIKSNITLMRWMISQGYADARTLARRIAAQEAWLKNPQLLERDADAEYAAVIEIDLAEIGEPIVACPNDPDDVKTLSDVAGAKIDEVFIGSCMTNIGHFRAASKLLEGKRDIPVKLWVAPPTKMDQAQLTEEGHYGVLGVAGARMEMPGCSLCMGNQAQVREGATVMSTSTRNFPNRLGKNTNVYLGSAELAAICSRLGKIPTREEYMADIGVLNANGDKIYKYMNFDQIEDYSKAADTVPA</sequence>
<dbReference type="Proteomes" id="UP000617041">
    <property type="component" value="Unassembled WGS sequence"/>
</dbReference>
<dbReference type="PROSITE" id="PS00450">
    <property type="entry name" value="ACONITASE_1"/>
    <property type="match status" value="1"/>
</dbReference>
<evidence type="ECO:0000256" key="16">
    <source>
        <dbReference type="PIRNR" id="PIRNR036687"/>
    </source>
</evidence>
<keyword evidence="23" id="KW-1185">Reference proteome</keyword>
<evidence type="ECO:0000256" key="5">
    <source>
        <dbReference type="ARBA" id="ARBA00012926"/>
    </source>
</evidence>
<comment type="catalytic activity">
    <reaction evidence="15 16">
        <text>citrate = D-threo-isocitrate</text>
        <dbReference type="Rhea" id="RHEA:10336"/>
        <dbReference type="ChEBI" id="CHEBI:15562"/>
        <dbReference type="ChEBI" id="CHEBI:16947"/>
        <dbReference type="EC" id="4.2.1.3"/>
    </reaction>
</comment>
<dbReference type="Pfam" id="PF06434">
    <property type="entry name" value="Aconitase_2_N"/>
    <property type="match status" value="1"/>
</dbReference>
<feature type="binding site" evidence="17">
    <location>
        <position position="713"/>
    </location>
    <ligand>
        <name>[4Fe-4S] cluster</name>
        <dbReference type="ChEBI" id="CHEBI:49883"/>
    </ligand>
</feature>
<dbReference type="InterPro" id="IPR001030">
    <property type="entry name" value="Acoase/IPM_deHydtase_lsu_aba"/>
</dbReference>
<dbReference type="InterPro" id="IPR018136">
    <property type="entry name" value="Aconitase_4Fe-4S_BS"/>
</dbReference>
<feature type="binding site" evidence="18">
    <location>
        <position position="798"/>
    </location>
    <ligand>
        <name>substrate</name>
    </ligand>
</feature>
<evidence type="ECO:0000256" key="18">
    <source>
        <dbReference type="PIRSR" id="PIRSR036687-2"/>
    </source>
</evidence>
<dbReference type="NCBIfam" id="NF006690">
    <property type="entry name" value="PRK09238.1"/>
    <property type="match status" value="1"/>
</dbReference>
<evidence type="ECO:0000256" key="9">
    <source>
        <dbReference type="ARBA" id="ARBA00022532"/>
    </source>
</evidence>
<dbReference type="RefSeq" id="WP_200789268.1">
    <property type="nucleotide sequence ID" value="NZ_JAEDAO010000001.1"/>
</dbReference>
<dbReference type="GO" id="GO:0046872">
    <property type="term" value="F:metal ion binding"/>
    <property type="evidence" value="ECO:0007669"/>
    <property type="project" value="UniProtKB-KW"/>
</dbReference>
<comment type="cofactor">
    <cofactor evidence="17">
        <name>[4Fe-4S] cluster</name>
        <dbReference type="ChEBI" id="CHEBI:49883"/>
    </cofactor>
    <text evidence="17">Binds 1 [4Fe-4S] cluster per subunit.</text>
</comment>
<comment type="pathway">
    <text evidence="3">Organic acid metabolism; propanoate degradation.</text>
</comment>
<comment type="pathway">
    <text evidence="2 16">Carbohydrate metabolism; tricarboxylic acid cycle; isocitrate from oxaloacetate: step 2/2.</text>
</comment>
<dbReference type="Pfam" id="PF11791">
    <property type="entry name" value="Aconitase_B_N"/>
    <property type="match status" value="1"/>
</dbReference>
<evidence type="ECO:0000256" key="7">
    <source>
        <dbReference type="ARBA" id="ARBA00019379"/>
    </source>
</evidence>
<evidence type="ECO:0000313" key="23">
    <source>
        <dbReference type="Proteomes" id="UP000617041"/>
    </source>
</evidence>
<dbReference type="PIRSF" id="PIRSF036687">
    <property type="entry name" value="AcnB"/>
    <property type="match status" value="1"/>
</dbReference>
<evidence type="ECO:0000259" key="21">
    <source>
        <dbReference type="Pfam" id="PF11791"/>
    </source>
</evidence>
<dbReference type="Gene3D" id="1.25.40.310">
    <property type="entry name" value="Aconitate B, HEAT-like domain"/>
    <property type="match status" value="1"/>
</dbReference>
<feature type="binding site" evidence="17">
    <location>
        <position position="771"/>
    </location>
    <ligand>
        <name>[4Fe-4S] cluster</name>
        <dbReference type="ChEBI" id="CHEBI:49883"/>
    </ligand>
</feature>
<feature type="domain" description="Aconitase/3-isopropylmalate dehydratase large subunit alpha/beta/alpha" evidence="19">
    <location>
        <begin position="474"/>
        <end position="816"/>
    </location>
</feature>
<dbReference type="GO" id="GO:0003994">
    <property type="term" value="F:aconitate hydratase activity"/>
    <property type="evidence" value="ECO:0007669"/>
    <property type="project" value="UniProtKB-EC"/>
</dbReference>
<dbReference type="InterPro" id="IPR015929">
    <property type="entry name" value="Aconitase_B_swivel"/>
</dbReference>
<dbReference type="EC" id="4.2.1.3" evidence="5 16"/>
<dbReference type="FunFam" id="3.30.499.10:FF:000001">
    <property type="entry name" value="Aconitate hydratase B"/>
    <property type="match status" value="1"/>
</dbReference>
<evidence type="ECO:0000256" key="4">
    <source>
        <dbReference type="ARBA" id="ARBA00007185"/>
    </source>
</evidence>
<feature type="binding site" evidence="18">
    <location>
        <position position="501"/>
    </location>
    <ligand>
        <name>substrate</name>
    </ligand>
</feature>
<dbReference type="Gene3D" id="3.40.1060.10">
    <property type="entry name" value="Aconitase, Domain 2"/>
    <property type="match status" value="1"/>
</dbReference>
<dbReference type="FunFam" id="3.30.499.10:FF:000008">
    <property type="entry name" value="Aconitate hydratase B"/>
    <property type="match status" value="1"/>
</dbReference>
<feature type="domain" description="Aconitase B swivel" evidence="20">
    <location>
        <begin position="168"/>
        <end position="382"/>
    </location>
</feature>
<dbReference type="CDD" id="cd01576">
    <property type="entry name" value="AcnB_Swivel"/>
    <property type="match status" value="1"/>
</dbReference>
<feature type="binding site" evidence="18">
    <location>
        <position position="191"/>
    </location>
    <ligand>
        <name>substrate</name>
    </ligand>
</feature>
<dbReference type="GO" id="GO:0003730">
    <property type="term" value="F:mRNA 3'-UTR binding"/>
    <property type="evidence" value="ECO:0007669"/>
    <property type="project" value="UniProtKB-ARBA"/>
</dbReference>
<evidence type="ECO:0000256" key="8">
    <source>
        <dbReference type="ARBA" id="ARBA00022485"/>
    </source>
</evidence>
<comment type="similarity">
    <text evidence="4 16">Belongs to the aconitase/IPM isomerase family.</text>
</comment>
<feature type="binding site" evidence="18">
    <location>
        <begin position="246"/>
        <end position="248"/>
    </location>
    <ligand>
        <name>substrate</name>
    </ligand>
</feature>
<evidence type="ECO:0000256" key="3">
    <source>
        <dbReference type="ARBA" id="ARBA00005026"/>
    </source>
</evidence>
<gene>
    <name evidence="22" type="primary">acnB</name>
    <name evidence="22" type="ORF">I8E28_16820</name>
</gene>
<dbReference type="InterPro" id="IPR015933">
    <property type="entry name" value="Aconitase_B_HEAT-like_dom"/>
</dbReference>
<dbReference type="EMBL" id="JAEDAO010000001">
    <property type="protein sequence ID" value="MBK0394268.1"/>
    <property type="molecule type" value="Genomic_DNA"/>
</dbReference>
<dbReference type="FunFam" id="1.25.40.310:FF:000001">
    <property type="entry name" value="Aconitate hydratase B"/>
    <property type="match status" value="1"/>
</dbReference>
<keyword evidence="14 16" id="KW-0456">Lyase</keyword>
<dbReference type="Gene3D" id="3.20.19.10">
    <property type="entry name" value="Aconitase, domain 4"/>
    <property type="match status" value="1"/>
</dbReference>
<keyword evidence="13 17" id="KW-0411">Iron-sulfur</keyword>
<keyword evidence="9 16" id="KW-0816">Tricarboxylic acid cycle</keyword>
<evidence type="ECO:0000256" key="17">
    <source>
        <dbReference type="PIRSR" id="PIRSR036687-1"/>
    </source>
</evidence>
<evidence type="ECO:0000256" key="11">
    <source>
        <dbReference type="ARBA" id="ARBA00022884"/>
    </source>
</evidence>
<dbReference type="NCBIfam" id="TIGR00117">
    <property type="entry name" value="acnB"/>
    <property type="match status" value="1"/>
</dbReference>
<dbReference type="GO" id="GO:0006099">
    <property type="term" value="P:tricarboxylic acid cycle"/>
    <property type="evidence" value="ECO:0007669"/>
    <property type="project" value="UniProtKB-KW"/>
</dbReference>
<dbReference type="InterPro" id="IPR036288">
    <property type="entry name" value="Aconitase_B_HEAT-like_dom_sf"/>
</dbReference>
<dbReference type="InterPro" id="IPR015931">
    <property type="entry name" value="Acnase/IPM_dHydase_lsu_aba_1/3"/>
</dbReference>
<dbReference type="Pfam" id="PF00330">
    <property type="entry name" value="Aconitase"/>
    <property type="match status" value="1"/>
</dbReference>
<keyword evidence="12 17" id="KW-0408">Iron</keyword>
<dbReference type="InterPro" id="IPR004406">
    <property type="entry name" value="Aconitase_B"/>
</dbReference>
<dbReference type="EC" id="4.2.1.99" evidence="6 16"/>
<dbReference type="SUPFAM" id="SSF74778">
    <property type="entry name" value="Aconitase B, N-terminal domain"/>
    <property type="match status" value="1"/>
</dbReference>
<evidence type="ECO:0000256" key="10">
    <source>
        <dbReference type="ARBA" id="ARBA00022723"/>
    </source>
</evidence>
<organism evidence="22 23">
    <name type="scientific">Ramlibacter algicola</name>
    <dbReference type="NCBI Taxonomy" id="2795217"/>
    <lineage>
        <taxon>Bacteria</taxon>
        <taxon>Pseudomonadati</taxon>
        <taxon>Pseudomonadota</taxon>
        <taxon>Betaproteobacteria</taxon>
        <taxon>Burkholderiales</taxon>
        <taxon>Comamonadaceae</taxon>
        <taxon>Ramlibacter</taxon>
    </lineage>
</organism>
<evidence type="ECO:0000259" key="19">
    <source>
        <dbReference type="Pfam" id="PF00330"/>
    </source>
</evidence>
<evidence type="ECO:0000256" key="1">
    <source>
        <dbReference type="ARBA" id="ARBA00000118"/>
    </source>
</evidence>
<dbReference type="AlphaFoldDB" id="A0A934UT03"/>
<evidence type="ECO:0000256" key="12">
    <source>
        <dbReference type="ARBA" id="ARBA00023004"/>
    </source>
</evidence>
<reference evidence="22" key="1">
    <citation type="submission" date="2020-12" db="EMBL/GenBank/DDBJ databases">
        <title>Ramlibacter sp. nov., isolated from a freshwater alga, Cryptomonas.</title>
        <authorList>
            <person name="Kim H.M."/>
            <person name="Jeon C.O."/>
        </authorList>
    </citation>
    <scope>NUCLEOTIDE SEQUENCE</scope>
    <source>
        <strain evidence="22">CrO1</strain>
    </source>
</reference>
<dbReference type="GO" id="GO:0047456">
    <property type="term" value="F:2-methylisocitrate dehydratase activity"/>
    <property type="evidence" value="ECO:0007669"/>
    <property type="project" value="UniProtKB-EC"/>
</dbReference>
<evidence type="ECO:0000313" key="22">
    <source>
        <dbReference type="EMBL" id="MBK0394268.1"/>
    </source>
</evidence>
<comment type="catalytic activity">
    <reaction evidence="1 16">
        <text>(2S,3R)-3-hydroxybutane-1,2,3-tricarboxylate = 2-methyl-cis-aconitate + H2O</text>
        <dbReference type="Rhea" id="RHEA:17941"/>
        <dbReference type="ChEBI" id="CHEBI:15377"/>
        <dbReference type="ChEBI" id="CHEBI:57429"/>
        <dbReference type="ChEBI" id="CHEBI:57872"/>
        <dbReference type="EC" id="4.2.1.99"/>
    </reaction>
</comment>
<dbReference type="GO" id="GO:0005829">
    <property type="term" value="C:cytosol"/>
    <property type="evidence" value="ECO:0007669"/>
    <property type="project" value="InterPro"/>
</dbReference>
<dbReference type="SUPFAM" id="SSF53732">
    <property type="entry name" value="Aconitase iron-sulfur domain"/>
    <property type="match status" value="1"/>
</dbReference>
<feature type="binding site" evidence="18">
    <location>
        <begin position="417"/>
        <end position="419"/>
    </location>
    <ligand>
        <name>substrate</name>
    </ligand>
</feature>
<keyword evidence="10 17" id="KW-0479">Metal-binding</keyword>
<evidence type="ECO:0000256" key="15">
    <source>
        <dbReference type="ARBA" id="ARBA00023501"/>
    </source>
</evidence>
<name>A0A934UT03_9BURK</name>
<feature type="binding site" evidence="17">
    <location>
        <position position="774"/>
    </location>
    <ligand>
        <name>[4Fe-4S] cluster</name>
        <dbReference type="ChEBI" id="CHEBI:49883"/>
    </ligand>
</feature>
<dbReference type="FunFam" id="3.20.19.10:FF:000004">
    <property type="entry name" value="Aconitate hydratase B"/>
    <property type="match status" value="1"/>
</dbReference>
<dbReference type="PANTHER" id="PTHR43160">
    <property type="entry name" value="ACONITATE HYDRATASE B"/>
    <property type="match status" value="1"/>
</dbReference>
<protein>
    <recommendedName>
        <fullName evidence="7 16">Aconitate hydratase B</fullName>
        <ecNumber evidence="5 16">4.2.1.3</ecNumber>
        <ecNumber evidence="6 16">4.2.1.99</ecNumber>
    </recommendedName>
    <alternativeName>
        <fullName evidence="16">2-methylisocitrate dehydratase</fullName>
    </alternativeName>
</protein>
<dbReference type="InterPro" id="IPR050926">
    <property type="entry name" value="Aconitase/IPM_isomerase"/>
</dbReference>
<dbReference type="PANTHER" id="PTHR43160:SF4">
    <property type="entry name" value="ACONITATE HYDRATASE B"/>
    <property type="match status" value="1"/>
</dbReference>
<keyword evidence="11" id="KW-0694">RNA-binding</keyword>
<dbReference type="InterPro" id="IPR015928">
    <property type="entry name" value="Aconitase/3IPM_dehydase_swvl"/>
</dbReference>
<dbReference type="GO" id="GO:0051539">
    <property type="term" value="F:4 iron, 4 sulfur cluster binding"/>
    <property type="evidence" value="ECO:0007669"/>
    <property type="project" value="UniProtKB-KW"/>
</dbReference>
<keyword evidence="8 17" id="KW-0004">4Fe-4S</keyword>
<dbReference type="CDD" id="cd01581">
    <property type="entry name" value="AcnB"/>
    <property type="match status" value="1"/>
</dbReference>
<evidence type="ECO:0000259" key="20">
    <source>
        <dbReference type="Pfam" id="PF06434"/>
    </source>
</evidence>
<evidence type="ECO:0000256" key="6">
    <source>
        <dbReference type="ARBA" id="ARBA00013250"/>
    </source>
</evidence>
<feature type="binding site" evidence="18">
    <location>
        <position position="793"/>
    </location>
    <ligand>
        <name>substrate</name>
    </ligand>
</feature>
<proteinExistence type="inferred from homology"/>